<feature type="compositionally biased region" description="Polar residues" evidence="1">
    <location>
        <begin position="136"/>
        <end position="163"/>
    </location>
</feature>
<reference evidence="2" key="2">
    <citation type="journal article" date="2006" name="PLoS Pathog.">
        <title>New perspectives on host-parasite interplay by comparative transcriptomic and proteomic analyses of Schistosoma japonicum.</title>
        <authorList>
            <person name="Liu F."/>
            <person name="Lu J."/>
            <person name="Hu W."/>
            <person name="Wang S.Y."/>
            <person name="Cui S.J."/>
            <person name="Chi M."/>
            <person name="Yan Q."/>
            <person name="Wang X.R."/>
            <person name="Song H.D."/>
            <person name="Xu X.N."/>
            <person name="Wang J.J."/>
            <person name="Zhang X.L."/>
            <person name="Zhang X."/>
            <person name="Wang Z.Q."/>
            <person name="Xue C.L."/>
            <person name="Brindley P.J."/>
            <person name="McManus D.P."/>
            <person name="Yang P.Y."/>
            <person name="Feng Z."/>
            <person name="Chen Z."/>
            <person name="Han Z.G."/>
        </authorList>
    </citation>
    <scope>NUCLEOTIDE SEQUENCE</scope>
</reference>
<evidence type="ECO:0000256" key="1">
    <source>
        <dbReference type="SAM" id="MobiDB-lite"/>
    </source>
</evidence>
<dbReference type="EMBL" id="AY814072">
    <property type="protein sequence ID" value="AAW25804.1"/>
    <property type="molecule type" value="mRNA"/>
</dbReference>
<organism evidence="2">
    <name type="scientific">Schistosoma japonicum</name>
    <name type="common">Blood fluke</name>
    <dbReference type="NCBI Taxonomy" id="6182"/>
    <lineage>
        <taxon>Eukaryota</taxon>
        <taxon>Metazoa</taxon>
        <taxon>Spiralia</taxon>
        <taxon>Lophotrochozoa</taxon>
        <taxon>Platyhelminthes</taxon>
        <taxon>Trematoda</taxon>
        <taxon>Digenea</taxon>
        <taxon>Strigeidida</taxon>
        <taxon>Schistosomatoidea</taxon>
        <taxon>Schistosomatidae</taxon>
        <taxon>Schistosoma</taxon>
    </lineage>
</organism>
<sequence>MTEDSYGFSSRLEEIQSSIAEGRLMLNVLRSLPTTENNDAFIVRFEDLISRLENYRFHSRKSEAKDVTLQLQTLKEQQDRIQSLLDQTTTSIQDSTLSAAPSVSSNDAQPYVVFADSASALLSKFESLLSNGTSQSYQKDNDQVHSSVNSSCNFRPKQESNTSSEDKDKLPSFNSKTLRSLDCEESTDISTQFNVHLSELQRLIEEIRKIDGMVKRLLWIQRKQILVNLQIAGRYFKEILRNFR</sequence>
<accession>Q5DEF2</accession>
<protein>
    <submittedName>
        <fullName evidence="2">SJCHGC07906 protein</fullName>
    </submittedName>
</protein>
<feature type="region of interest" description="Disordered" evidence="1">
    <location>
        <begin position="136"/>
        <end position="173"/>
    </location>
</feature>
<name>Q5DEF2_SCHJA</name>
<dbReference type="AlphaFoldDB" id="Q5DEF2"/>
<reference evidence="2" key="1">
    <citation type="submission" date="2004-11" db="EMBL/GenBank/DDBJ databases">
        <title>The full-length cDNA sequences of Schistosoma japonicum genes.</title>
        <authorList>
            <person name="Han Z."/>
        </authorList>
    </citation>
    <scope>NUCLEOTIDE SEQUENCE</scope>
</reference>
<proteinExistence type="evidence at transcript level"/>
<evidence type="ECO:0000313" key="2">
    <source>
        <dbReference type="EMBL" id="AAW25804.1"/>
    </source>
</evidence>